<reference evidence="1 2" key="1">
    <citation type="journal article" date="2022" name="Plant J.">
        <title>Chromosome-level genome of Camellia lanceoleosa provides a valuable resource for understanding genome evolution and self-incompatibility.</title>
        <authorList>
            <person name="Gong W."/>
            <person name="Xiao S."/>
            <person name="Wang L."/>
            <person name="Liao Z."/>
            <person name="Chang Y."/>
            <person name="Mo W."/>
            <person name="Hu G."/>
            <person name="Li W."/>
            <person name="Zhao G."/>
            <person name="Zhu H."/>
            <person name="Hu X."/>
            <person name="Ji K."/>
            <person name="Xiang X."/>
            <person name="Song Q."/>
            <person name="Yuan D."/>
            <person name="Jin S."/>
            <person name="Zhang L."/>
        </authorList>
    </citation>
    <scope>NUCLEOTIDE SEQUENCE [LARGE SCALE GENOMIC DNA]</scope>
    <source>
        <strain evidence="1">SQ_2022a</strain>
    </source>
</reference>
<evidence type="ECO:0000313" key="2">
    <source>
        <dbReference type="Proteomes" id="UP001060215"/>
    </source>
</evidence>
<proteinExistence type="predicted"/>
<sequence>MSLEDSDILDDCDGKALSVSCSICLELVSDNGDRSWAKLRCGHQFHLDCIFSAFNIKGEMQCPNCRKIEKDRWLLPSDEYSMDDWAHDEDLYDLSHSWMSFGVHRRPFIGLPRRPLSVDSAARAGSSKASPVIPPYPGRVARARDRARRAWARDRVREYFQQPSNSPPVRTPIMSGTPRSSSHRRVTQVGPVDSSSDQTGGFYLYPPASSGQNFPEAENHPMSNHFHEWEREHVTSFPLSQGDRDLGWGPFHQAGGGSDTAIRSTSFPQRFQEAEDDCTEALNLDDREIKAYSRRSTARKEPGKLKESIEDAEFSLRLEPHNQEIKKQYAETESLYEKEILNEASGALRSSVQKVGKSKVEVNGHVGAVQSVSRSSQKMVTAAIQEDHNKDSDGQVPAKTSISIEEIENKSMRSKGQEANASCEDGVQSSGLESSKKNHKKQELKASVQELAARAASRAMAEAAKNITPPNSAYQFEVSWQGLAGDRALQARLLKVTSPVALPQIFKNAMSARMLVDIIRCIATFFTEEMDLAVKYLENLAKVSRFDIIMMCFSPTDRADLQRIWDDVFCNNATPMEYAERLDKLRSRYCRKQ</sequence>
<dbReference type="Proteomes" id="UP001060215">
    <property type="component" value="Chromosome 3"/>
</dbReference>
<keyword evidence="2" id="KW-1185">Reference proteome</keyword>
<gene>
    <name evidence="1" type="ORF">LOK49_LG02G02213</name>
</gene>
<name>A0ACC0IKS3_9ERIC</name>
<dbReference type="EMBL" id="CM045760">
    <property type="protein sequence ID" value="KAI8025663.1"/>
    <property type="molecule type" value="Genomic_DNA"/>
</dbReference>
<protein>
    <submittedName>
        <fullName evidence="1">E3 ubiquitin-protein ligase RFI2</fullName>
    </submittedName>
</protein>
<accession>A0ACC0IKS3</accession>
<evidence type="ECO:0000313" key="1">
    <source>
        <dbReference type="EMBL" id="KAI8025663.1"/>
    </source>
</evidence>
<organism evidence="1 2">
    <name type="scientific">Camellia lanceoleosa</name>
    <dbReference type="NCBI Taxonomy" id="1840588"/>
    <lineage>
        <taxon>Eukaryota</taxon>
        <taxon>Viridiplantae</taxon>
        <taxon>Streptophyta</taxon>
        <taxon>Embryophyta</taxon>
        <taxon>Tracheophyta</taxon>
        <taxon>Spermatophyta</taxon>
        <taxon>Magnoliopsida</taxon>
        <taxon>eudicotyledons</taxon>
        <taxon>Gunneridae</taxon>
        <taxon>Pentapetalae</taxon>
        <taxon>asterids</taxon>
        <taxon>Ericales</taxon>
        <taxon>Theaceae</taxon>
        <taxon>Camellia</taxon>
    </lineage>
</organism>
<comment type="caution">
    <text evidence="1">The sequence shown here is derived from an EMBL/GenBank/DDBJ whole genome shotgun (WGS) entry which is preliminary data.</text>
</comment>